<gene>
    <name evidence="2" type="ORF">SSLN_LOCUS17256</name>
</gene>
<accession>A0A183TLA8</accession>
<evidence type="ECO:0000313" key="3">
    <source>
        <dbReference type="Proteomes" id="UP000275846"/>
    </source>
</evidence>
<dbReference type="WBParaSite" id="SSLN_0001791101-mRNA-1">
    <property type="protein sequence ID" value="SSLN_0001791101-mRNA-1"/>
    <property type="gene ID" value="SSLN_0001791101"/>
</dbReference>
<proteinExistence type="predicted"/>
<protein>
    <submittedName>
        <fullName evidence="2 4">Uncharacterized protein</fullName>
    </submittedName>
</protein>
<evidence type="ECO:0000313" key="2">
    <source>
        <dbReference type="EMBL" id="VDM03642.1"/>
    </source>
</evidence>
<reference evidence="4" key="1">
    <citation type="submission" date="2016-06" db="UniProtKB">
        <authorList>
            <consortium name="WormBaseParasite"/>
        </authorList>
    </citation>
    <scope>IDENTIFICATION</scope>
</reference>
<feature type="compositionally biased region" description="Polar residues" evidence="1">
    <location>
        <begin position="451"/>
        <end position="460"/>
    </location>
</feature>
<keyword evidence="3" id="KW-1185">Reference proteome</keyword>
<feature type="region of interest" description="Disordered" evidence="1">
    <location>
        <begin position="256"/>
        <end position="301"/>
    </location>
</feature>
<feature type="region of interest" description="Disordered" evidence="1">
    <location>
        <begin position="440"/>
        <end position="465"/>
    </location>
</feature>
<reference evidence="2 3" key="2">
    <citation type="submission" date="2018-11" db="EMBL/GenBank/DDBJ databases">
        <authorList>
            <consortium name="Pathogen Informatics"/>
        </authorList>
    </citation>
    <scope>NUCLEOTIDE SEQUENCE [LARGE SCALE GENOMIC DNA]</scope>
    <source>
        <strain evidence="2 3">NST_G2</strain>
    </source>
</reference>
<dbReference type="Proteomes" id="UP000275846">
    <property type="component" value="Unassembled WGS sequence"/>
</dbReference>
<evidence type="ECO:0000256" key="1">
    <source>
        <dbReference type="SAM" id="MobiDB-lite"/>
    </source>
</evidence>
<feature type="compositionally biased region" description="Basic and acidic residues" evidence="1">
    <location>
        <begin position="264"/>
        <end position="275"/>
    </location>
</feature>
<dbReference type="AlphaFoldDB" id="A0A183TLA8"/>
<organism evidence="4">
    <name type="scientific">Schistocephalus solidus</name>
    <name type="common">Tapeworm</name>
    <dbReference type="NCBI Taxonomy" id="70667"/>
    <lineage>
        <taxon>Eukaryota</taxon>
        <taxon>Metazoa</taxon>
        <taxon>Spiralia</taxon>
        <taxon>Lophotrochozoa</taxon>
        <taxon>Platyhelminthes</taxon>
        <taxon>Cestoda</taxon>
        <taxon>Eucestoda</taxon>
        <taxon>Diphyllobothriidea</taxon>
        <taxon>Diphyllobothriidae</taxon>
        <taxon>Schistocephalus</taxon>
    </lineage>
</organism>
<dbReference type="EMBL" id="UYSU01042204">
    <property type="protein sequence ID" value="VDM03642.1"/>
    <property type="molecule type" value="Genomic_DNA"/>
</dbReference>
<dbReference type="OrthoDB" id="10559521at2759"/>
<name>A0A183TLA8_SCHSO</name>
<evidence type="ECO:0000313" key="4">
    <source>
        <dbReference type="WBParaSite" id="SSLN_0001791101-mRNA-1"/>
    </source>
</evidence>
<feature type="region of interest" description="Disordered" evidence="1">
    <location>
        <begin position="482"/>
        <end position="505"/>
    </location>
</feature>
<sequence length="574" mass="62008">MFPPFGLCLNQINQCSNHYNFQPASVPLNDLFLFHTPPATDFGAHLNKHELATLLQKCHTFNALNQPMTSETAPISAAASANESRQGARGLVTASASCHLNDNDVHIPPGHVLRLKRRLAATVGAKTSAAASASVPSDLRRLPSQIAGAEQLFGGLFTSPPPPPQQQMTAAAALLPPPPARPSFSGQFLSRSPSVRSDPLESTAALLSMRRAVAQMAAATALQRSRRPCEHVVGENLPTDTTAGCQHRNCQQAIPVSSKSVHTQTDHPLHPDRHNQQQQQPAQRWYDIHPHSQPPQHRQHFRTPLEHESGAGTLSHAASSLMRDLFDPRTTALTLNSLSVSSSGIGDEEEEEEQVDAEDDFIPRADCRVCSRQHVGDQGTRQAALPPWVPHYMREIVKVIQEEVSSVMQKEMQKALEAHRDLIRATMAVETTATSVIVPASGLPSADPDARQSSSGNSTFPRAMAASSVKPEVPVPGYEAVSKTAATATPPPPPPPTEPTFTPEQSTSMDTVITEVILNDVKEHLAVDGVRSLPSDWLLSINCRQFLKVAIGAVCYIGNVFSHVTISVEFADLS</sequence>
<feature type="compositionally biased region" description="Pro residues" evidence="1">
    <location>
        <begin position="489"/>
        <end position="498"/>
    </location>
</feature>